<accession>A0AAN6NAS5</accession>
<dbReference type="EMBL" id="MU853790">
    <property type="protein sequence ID" value="KAK3940853.1"/>
    <property type="molecule type" value="Genomic_DNA"/>
</dbReference>
<name>A0AAN6NAS5_9PEZI</name>
<organism evidence="1 2">
    <name type="scientific">Diplogelasinospora grovesii</name>
    <dbReference type="NCBI Taxonomy" id="303347"/>
    <lineage>
        <taxon>Eukaryota</taxon>
        <taxon>Fungi</taxon>
        <taxon>Dikarya</taxon>
        <taxon>Ascomycota</taxon>
        <taxon>Pezizomycotina</taxon>
        <taxon>Sordariomycetes</taxon>
        <taxon>Sordariomycetidae</taxon>
        <taxon>Sordariales</taxon>
        <taxon>Diplogelasinosporaceae</taxon>
        <taxon>Diplogelasinospora</taxon>
    </lineage>
</organism>
<proteinExistence type="predicted"/>
<evidence type="ECO:0000313" key="2">
    <source>
        <dbReference type="Proteomes" id="UP001303473"/>
    </source>
</evidence>
<protein>
    <submittedName>
        <fullName evidence="1">Uncharacterized protein</fullName>
    </submittedName>
</protein>
<gene>
    <name evidence="1" type="ORF">QBC46DRAFT_458639</name>
</gene>
<sequence>MDEPIVKCPPPKWCGPNFSASPPPPLRRPPGPLKLGLSFRVPTQPTETIRFRFRTRSLHVTATLADGVYQNVLRLHVQPCIMQKEGWNEEFEIEKATYAKLRPFVLLLDIGGACLATPEGALLEALTAFSQFRILQEDVKLDNFHLAGDKIMVVDLEKVSEEPLSDKQLEFGIKSVVNSLAECYKENQYCF</sequence>
<evidence type="ECO:0000313" key="1">
    <source>
        <dbReference type="EMBL" id="KAK3940853.1"/>
    </source>
</evidence>
<reference evidence="2" key="1">
    <citation type="journal article" date="2023" name="Mol. Phylogenet. Evol.">
        <title>Genome-scale phylogeny and comparative genomics of the fungal order Sordariales.</title>
        <authorList>
            <person name="Hensen N."/>
            <person name="Bonometti L."/>
            <person name="Westerberg I."/>
            <person name="Brannstrom I.O."/>
            <person name="Guillou S."/>
            <person name="Cros-Aarteil S."/>
            <person name="Calhoun S."/>
            <person name="Haridas S."/>
            <person name="Kuo A."/>
            <person name="Mondo S."/>
            <person name="Pangilinan J."/>
            <person name="Riley R."/>
            <person name="LaButti K."/>
            <person name="Andreopoulos B."/>
            <person name="Lipzen A."/>
            <person name="Chen C."/>
            <person name="Yan M."/>
            <person name="Daum C."/>
            <person name="Ng V."/>
            <person name="Clum A."/>
            <person name="Steindorff A."/>
            <person name="Ohm R.A."/>
            <person name="Martin F."/>
            <person name="Silar P."/>
            <person name="Natvig D.O."/>
            <person name="Lalanne C."/>
            <person name="Gautier V."/>
            <person name="Ament-Velasquez S.L."/>
            <person name="Kruys A."/>
            <person name="Hutchinson M.I."/>
            <person name="Powell A.J."/>
            <person name="Barry K."/>
            <person name="Miller A.N."/>
            <person name="Grigoriev I.V."/>
            <person name="Debuchy R."/>
            <person name="Gladieux P."/>
            <person name="Hiltunen Thoren M."/>
            <person name="Johannesson H."/>
        </authorList>
    </citation>
    <scope>NUCLEOTIDE SEQUENCE [LARGE SCALE GENOMIC DNA]</scope>
    <source>
        <strain evidence="2">CBS 340.73</strain>
    </source>
</reference>
<keyword evidence="2" id="KW-1185">Reference proteome</keyword>
<dbReference type="Proteomes" id="UP001303473">
    <property type="component" value="Unassembled WGS sequence"/>
</dbReference>
<comment type="caution">
    <text evidence="1">The sequence shown here is derived from an EMBL/GenBank/DDBJ whole genome shotgun (WGS) entry which is preliminary data.</text>
</comment>
<dbReference type="AlphaFoldDB" id="A0AAN6NAS5"/>